<feature type="region of interest" description="Disordered" evidence="9">
    <location>
        <begin position="569"/>
        <end position="615"/>
    </location>
</feature>
<dbReference type="Proteomes" id="UP000310158">
    <property type="component" value="Unassembled WGS sequence"/>
</dbReference>
<feature type="domain" description="Bromo" evidence="10">
    <location>
        <begin position="26"/>
        <end position="96"/>
    </location>
</feature>
<comment type="subcellular location">
    <subcellularLocation>
        <location evidence="1">Nucleus</location>
    </subcellularLocation>
</comment>
<evidence type="ECO:0000256" key="2">
    <source>
        <dbReference type="ARBA" id="ARBA00022737"/>
    </source>
</evidence>
<dbReference type="InterPro" id="IPR001487">
    <property type="entry name" value="Bromodomain"/>
</dbReference>
<dbReference type="InterPro" id="IPR037382">
    <property type="entry name" value="Rsc/polybromo"/>
</dbReference>
<keyword evidence="7" id="KW-0539">Nucleus</keyword>
<reference evidence="12 13" key="1">
    <citation type="submission" date="2019-02" db="EMBL/GenBank/DDBJ databases">
        <title>Genome sequencing of the rare red list fungi Bondarzewia mesenterica.</title>
        <authorList>
            <person name="Buettner E."/>
            <person name="Kellner H."/>
        </authorList>
    </citation>
    <scope>NUCLEOTIDE SEQUENCE [LARGE SCALE GENOMIC DNA]</scope>
    <source>
        <strain evidence="12 13">DSM 108281</strain>
    </source>
</reference>
<feature type="domain" description="BAH" evidence="11">
    <location>
        <begin position="406"/>
        <end position="531"/>
    </location>
</feature>
<dbReference type="GO" id="GO:0006338">
    <property type="term" value="P:chromatin remodeling"/>
    <property type="evidence" value="ECO:0007669"/>
    <property type="project" value="InterPro"/>
</dbReference>
<dbReference type="InterPro" id="IPR001025">
    <property type="entry name" value="BAH_dom"/>
</dbReference>
<name>A0A4S4LX12_9AGAM</name>
<dbReference type="Pfam" id="PF01426">
    <property type="entry name" value="BAH"/>
    <property type="match status" value="1"/>
</dbReference>
<feature type="region of interest" description="Disordered" evidence="9">
    <location>
        <begin position="173"/>
        <end position="213"/>
    </location>
</feature>
<dbReference type="PROSITE" id="PS50014">
    <property type="entry name" value="BROMODOMAIN_2"/>
    <property type="match status" value="1"/>
</dbReference>
<gene>
    <name evidence="12" type="ORF">EW146_g3614</name>
</gene>
<evidence type="ECO:0000256" key="5">
    <source>
        <dbReference type="ARBA" id="ARBA00023117"/>
    </source>
</evidence>
<dbReference type="OrthoDB" id="1742084at2759"/>
<dbReference type="AlphaFoldDB" id="A0A4S4LX12"/>
<dbReference type="GO" id="GO:0016586">
    <property type="term" value="C:RSC-type complex"/>
    <property type="evidence" value="ECO:0007669"/>
    <property type="project" value="InterPro"/>
</dbReference>
<dbReference type="Gene3D" id="2.30.30.490">
    <property type="match status" value="1"/>
</dbReference>
<evidence type="ECO:0000256" key="8">
    <source>
        <dbReference type="PROSITE-ProRule" id="PRU00035"/>
    </source>
</evidence>
<evidence type="ECO:0000256" key="6">
    <source>
        <dbReference type="ARBA" id="ARBA00023163"/>
    </source>
</evidence>
<feature type="compositionally biased region" description="Basic and acidic residues" evidence="9">
    <location>
        <begin position="580"/>
        <end position="590"/>
    </location>
</feature>
<dbReference type="PRINTS" id="PR00503">
    <property type="entry name" value="BROMODOMAIN"/>
</dbReference>
<dbReference type="InterPro" id="IPR043151">
    <property type="entry name" value="BAH_sf"/>
</dbReference>
<protein>
    <recommendedName>
        <fullName evidence="14">BAH domain-containing protein</fullName>
    </recommendedName>
</protein>
<keyword evidence="3" id="KW-0156">Chromatin regulator</keyword>
<proteinExistence type="predicted"/>
<keyword evidence="5 8" id="KW-0103">Bromodomain</keyword>
<dbReference type="PANTHER" id="PTHR16062:SF21">
    <property type="entry name" value="CHROMATIN STRUCTURE-REMODELING COMPLEX SUBUNIT RSC1-RELATED"/>
    <property type="match status" value="1"/>
</dbReference>
<keyword evidence="13" id="KW-1185">Reference proteome</keyword>
<dbReference type="Gene3D" id="1.20.920.10">
    <property type="entry name" value="Bromodomain-like"/>
    <property type="match status" value="2"/>
</dbReference>
<sequence>MAITPVQKEAIEEIIKAIMSMTSSRKKRQLAEMFLELVDRAAWADYYEVIPEPRCLNGISERLRTNKYKNPLEVYQDLSLVFLNALYYNEPASQIAKDATKLNALLQTEWKQHTVLPSPPETPPESSAQKQHENNKSASGSAPTVATLSTALPAAPSLVISPTPVPAFAVASMPKPAEPSATKSPQRPTSPDVEIDVGGTPEPESMGAGEEMARDGDSDAIVHQLERGLPRWEGLGENGWMVESSEDRRLDIVLAIKNHKDVVGNRLAVALEVIPEETTNPYLSFNFPLSLKLIESRARSRSYESNKAFDKEMEQLLEKGRRWHEQGSEAYGRVLLLQRLYQAIVSPNPPPGPPYVSTTNFASLPAGPGTARPLHSTDSEKQPGVTTFRVSTKDRTFVDEVQYKGWSIRLADWLHLSNPDDPARPIIGQVFKCFISDEPSKKGQPGVSVCWYYRPEQTIHPAHRQFWEGEVFKTSHFADHPLEDVIEKIACQFTARHIRGRPRPPYWYLGWPLYVCDSRYNDRERIFVKIKNWNSCVPEEVRKSTEFMPIYPFERTVFPRRFGSPFLQGKLKGPGGIGESVEKSEGDKIEGGGTGRKRSKKNPAASATDISGPSKGLYVGVPGSSGGMGTPVGGAVGGYVPYAGQYGQPLQVQRSQSIQPRPAEDRSIVTASGGLASLGSNAMIEKLPLETARHFDRDPETNEVLWFSAPPMNIARTPAPHYSLKYLHWLAAKRKKPTNVPDAMDVDQEDERPEKKQRVHPRPTMTEAINALLDGIPQDGGI</sequence>
<dbReference type="SMART" id="SM00439">
    <property type="entry name" value="BAH"/>
    <property type="match status" value="1"/>
</dbReference>
<dbReference type="Pfam" id="PF00439">
    <property type="entry name" value="Bromodomain"/>
    <property type="match status" value="1"/>
</dbReference>
<dbReference type="SMART" id="SM00297">
    <property type="entry name" value="BROMO"/>
    <property type="match status" value="1"/>
</dbReference>
<comment type="caution">
    <text evidence="12">The sequence shown here is derived from an EMBL/GenBank/DDBJ whole genome shotgun (WGS) entry which is preliminary data.</text>
</comment>
<dbReference type="GO" id="GO:0003682">
    <property type="term" value="F:chromatin binding"/>
    <property type="evidence" value="ECO:0007669"/>
    <property type="project" value="InterPro"/>
</dbReference>
<dbReference type="EMBL" id="SGPL01000124">
    <property type="protein sequence ID" value="THH17144.1"/>
    <property type="molecule type" value="Genomic_DNA"/>
</dbReference>
<evidence type="ECO:0000259" key="11">
    <source>
        <dbReference type="PROSITE" id="PS51038"/>
    </source>
</evidence>
<evidence type="ECO:0000256" key="3">
    <source>
        <dbReference type="ARBA" id="ARBA00022853"/>
    </source>
</evidence>
<feature type="region of interest" description="Disordered" evidence="9">
    <location>
        <begin position="114"/>
        <end position="143"/>
    </location>
</feature>
<evidence type="ECO:0000259" key="10">
    <source>
        <dbReference type="PROSITE" id="PS50014"/>
    </source>
</evidence>
<dbReference type="CDD" id="cd04717">
    <property type="entry name" value="BAH_polybromo"/>
    <property type="match status" value="1"/>
</dbReference>
<evidence type="ECO:0000313" key="12">
    <source>
        <dbReference type="EMBL" id="THH17144.1"/>
    </source>
</evidence>
<evidence type="ECO:0000256" key="9">
    <source>
        <dbReference type="SAM" id="MobiDB-lite"/>
    </source>
</evidence>
<evidence type="ECO:0000256" key="4">
    <source>
        <dbReference type="ARBA" id="ARBA00023015"/>
    </source>
</evidence>
<evidence type="ECO:0000256" key="1">
    <source>
        <dbReference type="ARBA" id="ARBA00004123"/>
    </source>
</evidence>
<dbReference type="PANTHER" id="PTHR16062">
    <property type="entry name" value="SWI/SNF-RELATED"/>
    <property type="match status" value="1"/>
</dbReference>
<feature type="region of interest" description="Disordered" evidence="9">
    <location>
        <begin position="737"/>
        <end position="764"/>
    </location>
</feature>
<dbReference type="SUPFAM" id="SSF47370">
    <property type="entry name" value="Bromodomain"/>
    <property type="match status" value="1"/>
</dbReference>
<keyword evidence="2" id="KW-0677">Repeat</keyword>
<dbReference type="GO" id="GO:0006368">
    <property type="term" value="P:transcription elongation by RNA polymerase II"/>
    <property type="evidence" value="ECO:0007669"/>
    <property type="project" value="TreeGrafter"/>
</dbReference>
<organism evidence="12 13">
    <name type="scientific">Bondarzewia mesenterica</name>
    <dbReference type="NCBI Taxonomy" id="1095465"/>
    <lineage>
        <taxon>Eukaryota</taxon>
        <taxon>Fungi</taxon>
        <taxon>Dikarya</taxon>
        <taxon>Basidiomycota</taxon>
        <taxon>Agaricomycotina</taxon>
        <taxon>Agaricomycetes</taxon>
        <taxon>Russulales</taxon>
        <taxon>Bondarzewiaceae</taxon>
        <taxon>Bondarzewia</taxon>
    </lineage>
</organism>
<accession>A0A4S4LX12</accession>
<dbReference type="InterPro" id="IPR036427">
    <property type="entry name" value="Bromodomain-like_sf"/>
</dbReference>
<evidence type="ECO:0000313" key="13">
    <source>
        <dbReference type="Proteomes" id="UP000310158"/>
    </source>
</evidence>
<evidence type="ECO:0008006" key="14">
    <source>
        <dbReference type="Google" id="ProtNLM"/>
    </source>
</evidence>
<dbReference type="PROSITE" id="PS51038">
    <property type="entry name" value="BAH"/>
    <property type="match status" value="1"/>
</dbReference>
<keyword evidence="4" id="KW-0805">Transcription regulation</keyword>
<dbReference type="CDD" id="cd04369">
    <property type="entry name" value="Bromodomain"/>
    <property type="match status" value="1"/>
</dbReference>
<keyword evidence="6" id="KW-0804">Transcription</keyword>
<evidence type="ECO:0000256" key="7">
    <source>
        <dbReference type="ARBA" id="ARBA00023242"/>
    </source>
</evidence>